<dbReference type="AlphaFoldDB" id="A0ABD3XGQ4"/>
<feature type="compositionally biased region" description="Polar residues" evidence="1">
    <location>
        <begin position="99"/>
        <end position="108"/>
    </location>
</feature>
<feature type="compositionally biased region" description="Polar residues" evidence="1">
    <location>
        <begin position="120"/>
        <end position="136"/>
    </location>
</feature>
<sequence length="892" mass="93302">MCHKSICVIFFVHKLITYYDLQTIVLHGVILQAYSELQTIVLHGVILHAYSELQTIVLHVQTQSQPQWVADFGSGFGIPVSILKLSGVKETDHVHNATRKTSQSTSTKFLGGASVDPKQPGNTNKPDVPNLLTNPSEHPPPPPPPKRDQSAFELIDSRPPPPATRSDPNQVDAVDSRVPPVSSTDTVRERKLQQLKFIMGNDVPRAKLEALLDVFGSDSSSSQPTRPPPPARNAPALPPREQQERPASNGWPSTPPPHRESRGPLRRQDSRTDPFLSSDSMPSVIPPPPGSANRGQRPSRGFNREFTSPTPSPPNFDGPPQGRLDMDARRQEMVERRLQQEQAKNSQESNLQMMRTLRALTRQRARTPAAEAPEQPEPGSMNPLLMAALFSGMGGGGEAGSTGLGGGLGALLGGGGDLASLMAMQRGGGAGGTGETAMGGLGGGMSGLLGSMGGGGMGGLASMLGLGMGGLGGGMGGLGGGMGGLGGAADTTGLGSVSAFKPTSDGLGTSNTNASITSNFLAPPLSTETHFGTWMVQDQVHDQPVKPTTQPLSAITNKVSNEMAGVKTGQISQTRLGRTTVSPKPTFNNVADHHQPDVHSVQTHIDPVMFLDANNQIHDHPLPHSKSLSPDVRINMIERTSNDLLPALLDSMVNKVNTKNLTLQERPSTSMPSSVRVDSIRKGTRIPARQNLTGENTTPGLMGTKEVNISSSHHIGLFDMIPRTPNDGFGGRLGSLLQSAFGSIQNNPKATVPSPALINAAMDIHGQIHDHPIAPTLTGNSGGPSDHTAGHGQQSGNGKFATRDNQSSGNANTNNPSSASGVPSDLAALLGSRGSGVSNNDIGMGGLTSMSQIMSMAGGGVGSSGIGGFGNIGPVTTSLEMMSLVPGWYIFT</sequence>
<feature type="region of interest" description="Disordered" evidence="1">
    <location>
        <begin position="94"/>
        <end position="187"/>
    </location>
</feature>
<proteinExistence type="predicted"/>
<feature type="compositionally biased region" description="Pro residues" evidence="1">
    <location>
        <begin position="225"/>
        <end position="238"/>
    </location>
</feature>
<accession>A0ABD3XGQ4</accession>
<organism evidence="2 3">
    <name type="scientific">Sinanodonta woodiana</name>
    <name type="common">Chinese pond mussel</name>
    <name type="synonym">Anodonta woodiana</name>
    <dbReference type="NCBI Taxonomy" id="1069815"/>
    <lineage>
        <taxon>Eukaryota</taxon>
        <taxon>Metazoa</taxon>
        <taxon>Spiralia</taxon>
        <taxon>Lophotrochozoa</taxon>
        <taxon>Mollusca</taxon>
        <taxon>Bivalvia</taxon>
        <taxon>Autobranchia</taxon>
        <taxon>Heteroconchia</taxon>
        <taxon>Palaeoheterodonta</taxon>
        <taxon>Unionida</taxon>
        <taxon>Unionoidea</taxon>
        <taxon>Unionidae</taxon>
        <taxon>Unioninae</taxon>
        <taxon>Sinanodonta</taxon>
    </lineage>
</organism>
<comment type="caution">
    <text evidence="2">The sequence shown here is derived from an EMBL/GenBank/DDBJ whole genome shotgun (WGS) entry which is preliminary data.</text>
</comment>
<protein>
    <submittedName>
        <fullName evidence="2">Uncharacterized protein</fullName>
    </submittedName>
</protein>
<dbReference type="Proteomes" id="UP001634394">
    <property type="component" value="Unassembled WGS sequence"/>
</dbReference>
<feature type="region of interest" description="Disordered" evidence="1">
    <location>
        <begin position="216"/>
        <end position="324"/>
    </location>
</feature>
<evidence type="ECO:0000256" key="1">
    <source>
        <dbReference type="SAM" id="MobiDB-lite"/>
    </source>
</evidence>
<dbReference type="EMBL" id="JBJQND010000002">
    <property type="protein sequence ID" value="KAL3885459.1"/>
    <property type="molecule type" value="Genomic_DNA"/>
</dbReference>
<name>A0ABD3XGQ4_SINWO</name>
<gene>
    <name evidence="2" type="ORF">ACJMK2_025515</name>
</gene>
<feature type="compositionally biased region" description="Basic and acidic residues" evidence="1">
    <location>
        <begin position="257"/>
        <end position="272"/>
    </location>
</feature>
<feature type="region of interest" description="Disordered" evidence="1">
    <location>
        <begin position="770"/>
        <end position="826"/>
    </location>
</feature>
<reference evidence="2 3" key="1">
    <citation type="submission" date="2024-11" db="EMBL/GenBank/DDBJ databases">
        <title>Chromosome-level genome assembly of the freshwater bivalve Anodonta woodiana.</title>
        <authorList>
            <person name="Chen X."/>
        </authorList>
    </citation>
    <scope>NUCLEOTIDE SEQUENCE [LARGE SCALE GENOMIC DNA]</scope>
    <source>
        <strain evidence="2">MN2024</strain>
        <tissue evidence="2">Gills</tissue>
    </source>
</reference>
<evidence type="ECO:0000313" key="3">
    <source>
        <dbReference type="Proteomes" id="UP001634394"/>
    </source>
</evidence>
<feature type="compositionally biased region" description="Polar residues" evidence="1">
    <location>
        <begin position="791"/>
        <end position="821"/>
    </location>
</feature>
<keyword evidence="3" id="KW-1185">Reference proteome</keyword>
<evidence type="ECO:0000313" key="2">
    <source>
        <dbReference type="EMBL" id="KAL3885459.1"/>
    </source>
</evidence>